<sequence length="666" mass="74158">MFSTLNDTKKEKLKDAVLGLHWAATTGNVGLIKFALDHGVPIDSVVNGFVPLQLACISDNNIAAVQYLIDRGADVNVQKWSKKHSVDKTQAVPGATGSTALHVACANGCIKIVDLLIRNNARIQVKDKYGSTPLGVAQAKHETEIVKLLLAARENQQQQPRHHQKHRSMSCGNDDQGGGQGGNKPQKSIESSSSSLNKTHRRTSSDKQPPRIRRPSLPSIFEGHGHLLPQNVPSFISMTPSSSSTMIASNSSTSTEPSSRQSFSGHRTSWSEEMSNTPLTAAVAAAAHSCPTTPRTSLDIFGNSSKRYRGRNISFMSRSPRSSEDSSAIAYSTSPPSHQYVLNPEQPADGYPDWYGYGVVNPYDQDDNYLLSLERRAYNLSCNENGELERHSQDSSRRSVHCDSAAVSRRRRRRSTVSSSDEQQQQQQQQQEQSDLYIHAKRNDSSDSGIKLRTTALKNAMAATNNNAPPVNLTTNASDFDQEDGYDGELDEEDNDDDDDDYEEEEEEDQDEQEAYHNSESLPGPSVVWDSSRPEAADLVRYRFLPQNDPSVMSASHSQEKSHHHTDPSHQVVEANKKGWFSGFGKDILARNSLDNNHSRKSLDFRPSFENFTQFAKRGVPNILGQYDNKSDDELSDDQERNHQQQQQQQKNGFFSRWAPAWSKKQ</sequence>
<feature type="compositionally biased region" description="Polar residues" evidence="4">
    <location>
        <begin position="265"/>
        <end position="275"/>
    </location>
</feature>
<dbReference type="OrthoDB" id="194358at2759"/>
<dbReference type="InterPro" id="IPR036770">
    <property type="entry name" value="Ankyrin_rpt-contain_sf"/>
</dbReference>
<dbReference type="SMART" id="SM00248">
    <property type="entry name" value="ANK"/>
    <property type="match status" value="4"/>
</dbReference>
<evidence type="ECO:0000313" key="5">
    <source>
        <dbReference type="EMBL" id="CEP07574.1"/>
    </source>
</evidence>
<feature type="compositionally biased region" description="Basic and acidic residues" evidence="4">
    <location>
        <begin position="558"/>
        <end position="568"/>
    </location>
</feature>
<dbReference type="SUPFAM" id="SSF48403">
    <property type="entry name" value="Ankyrin repeat"/>
    <property type="match status" value="1"/>
</dbReference>
<dbReference type="Gene3D" id="1.25.40.20">
    <property type="entry name" value="Ankyrin repeat-containing domain"/>
    <property type="match status" value="1"/>
</dbReference>
<protein>
    <submittedName>
        <fullName evidence="5">Uncharacterized protein</fullName>
    </submittedName>
</protein>
<dbReference type="STRING" id="35722.A0A0B7MXD3"/>
<keyword evidence="2 3" id="KW-0040">ANK repeat</keyword>
<organism evidence="5 6">
    <name type="scientific">Parasitella parasitica</name>
    <dbReference type="NCBI Taxonomy" id="35722"/>
    <lineage>
        <taxon>Eukaryota</taxon>
        <taxon>Fungi</taxon>
        <taxon>Fungi incertae sedis</taxon>
        <taxon>Mucoromycota</taxon>
        <taxon>Mucoromycotina</taxon>
        <taxon>Mucoromycetes</taxon>
        <taxon>Mucorales</taxon>
        <taxon>Mucorineae</taxon>
        <taxon>Mucoraceae</taxon>
        <taxon>Parasitella</taxon>
    </lineage>
</organism>
<name>A0A0B7MXD3_9FUNG</name>
<dbReference type="AlphaFoldDB" id="A0A0B7MXD3"/>
<dbReference type="PANTHER" id="PTHR24198">
    <property type="entry name" value="ANKYRIN REPEAT AND PROTEIN KINASE DOMAIN-CONTAINING PROTEIN"/>
    <property type="match status" value="1"/>
</dbReference>
<gene>
    <name evidence="5" type="primary">PARPA_00870.1 scaffold 1159</name>
</gene>
<dbReference type="EMBL" id="LN719301">
    <property type="protein sequence ID" value="CEP07574.1"/>
    <property type="molecule type" value="Genomic_DNA"/>
</dbReference>
<evidence type="ECO:0000256" key="2">
    <source>
        <dbReference type="ARBA" id="ARBA00023043"/>
    </source>
</evidence>
<feature type="region of interest" description="Disordered" evidence="4">
    <location>
        <begin position="623"/>
        <end position="666"/>
    </location>
</feature>
<evidence type="ECO:0000256" key="4">
    <source>
        <dbReference type="SAM" id="MobiDB-lite"/>
    </source>
</evidence>
<reference evidence="5 6" key="1">
    <citation type="submission" date="2014-09" db="EMBL/GenBank/DDBJ databases">
        <authorList>
            <person name="Ellenberger Sabrina"/>
        </authorList>
    </citation>
    <scope>NUCLEOTIDE SEQUENCE [LARGE SCALE GENOMIC DNA]</scope>
    <source>
        <strain evidence="5 6">CBS 412.66</strain>
    </source>
</reference>
<dbReference type="PROSITE" id="PS50297">
    <property type="entry name" value="ANK_REP_REGION"/>
    <property type="match status" value="2"/>
</dbReference>
<feature type="region of interest" description="Disordered" evidence="4">
    <location>
        <begin position="549"/>
        <end position="572"/>
    </location>
</feature>
<proteinExistence type="predicted"/>
<feature type="compositionally biased region" description="Low complexity" evidence="4">
    <location>
        <begin position="462"/>
        <end position="477"/>
    </location>
</feature>
<feature type="region of interest" description="Disordered" evidence="4">
    <location>
        <begin position="312"/>
        <end position="345"/>
    </location>
</feature>
<evidence type="ECO:0000313" key="6">
    <source>
        <dbReference type="Proteomes" id="UP000054107"/>
    </source>
</evidence>
<feature type="compositionally biased region" description="Basic and acidic residues" evidence="4">
    <location>
        <begin position="388"/>
        <end position="401"/>
    </location>
</feature>
<dbReference type="InterPro" id="IPR002110">
    <property type="entry name" value="Ankyrin_rpt"/>
</dbReference>
<feature type="compositionally biased region" description="Low complexity" evidence="4">
    <location>
        <begin position="233"/>
        <end position="264"/>
    </location>
</feature>
<keyword evidence="1" id="KW-0677">Repeat</keyword>
<dbReference type="PANTHER" id="PTHR24198:SF194">
    <property type="entry name" value="INVERSIN-A"/>
    <property type="match status" value="1"/>
</dbReference>
<feature type="repeat" description="ANK" evidence="3">
    <location>
        <begin position="96"/>
        <end position="128"/>
    </location>
</feature>
<feature type="region of interest" description="Disordered" evidence="4">
    <location>
        <begin position="154"/>
        <end position="275"/>
    </location>
</feature>
<feature type="compositionally biased region" description="Low complexity" evidence="4">
    <location>
        <begin position="416"/>
        <end position="434"/>
    </location>
</feature>
<feature type="repeat" description="ANK" evidence="3">
    <location>
        <begin position="47"/>
        <end position="80"/>
    </location>
</feature>
<feature type="compositionally biased region" description="Acidic residues" evidence="4">
    <location>
        <begin position="480"/>
        <end position="513"/>
    </location>
</feature>
<feature type="region of interest" description="Disordered" evidence="4">
    <location>
        <begin position="388"/>
        <end position="434"/>
    </location>
</feature>
<keyword evidence="6" id="KW-1185">Reference proteome</keyword>
<feature type="compositionally biased region" description="Basic and acidic residues" evidence="4">
    <location>
        <begin position="629"/>
        <end position="643"/>
    </location>
</feature>
<evidence type="ECO:0000256" key="3">
    <source>
        <dbReference type="PROSITE-ProRule" id="PRU00023"/>
    </source>
</evidence>
<dbReference type="Pfam" id="PF12796">
    <property type="entry name" value="Ank_2"/>
    <property type="match status" value="2"/>
</dbReference>
<feature type="region of interest" description="Disordered" evidence="4">
    <location>
        <begin position="462"/>
        <end position="533"/>
    </location>
</feature>
<evidence type="ECO:0000256" key="1">
    <source>
        <dbReference type="ARBA" id="ARBA00022737"/>
    </source>
</evidence>
<dbReference type="PROSITE" id="PS50088">
    <property type="entry name" value="ANK_REPEAT"/>
    <property type="match status" value="2"/>
</dbReference>
<accession>A0A0B7MXD3</accession>
<dbReference type="Proteomes" id="UP000054107">
    <property type="component" value="Unassembled WGS sequence"/>
</dbReference>